<dbReference type="Pfam" id="PF00389">
    <property type="entry name" value="2-Hacid_dh"/>
    <property type="match status" value="1"/>
</dbReference>
<dbReference type="UniPathway" id="UPA00135">
    <property type="reaction ID" value="UER00196"/>
</dbReference>
<dbReference type="PROSITE" id="PS00670">
    <property type="entry name" value="D_2_HYDROXYACID_DH_2"/>
    <property type="match status" value="1"/>
</dbReference>
<dbReference type="InterPro" id="IPR045626">
    <property type="entry name" value="PGDH_ASB_dom"/>
</dbReference>
<dbReference type="EMBL" id="BCNO01000001">
    <property type="protein sequence ID" value="GAQ93926.1"/>
    <property type="molecule type" value="Genomic_DNA"/>
</dbReference>
<evidence type="ECO:0000256" key="10">
    <source>
        <dbReference type="ARBA" id="ARBA00048731"/>
    </source>
</evidence>
<dbReference type="STRING" id="86166.TAGGR_191"/>
<evidence type="ECO:0000313" key="14">
    <source>
        <dbReference type="Proteomes" id="UP000054976"/>
    </source>
</evidence>
<evidence type="ECO:0000313" key="13">
    <source>
        <dbReference type="EMBL" id="GAQ93926.1"/>
    </source>
</evidence>
<dbReference type="PROSITE" id="PS00671">
    <property type="entry name" value="D_2_HYDROXYACID_DH_3"/>
    <property type="match status" value="1"/>
</dbReference>
<dbReference type="InterPro" id="IPR006236">
    <property type="entry name" value="PGDH"/>
</dbReference>
<dbReference type="RefSeq" id="WP_059175416.1">
    <property type="nucleotide sequence ID" value="NZ_BCNO01000001.1"/>
</dbReference>
<dbReference type="InterPro" id="IPR045865">
    <property type="entry name" value="ACT-like_dom_sf"/>
</dbReference>
<dbReference type="SUPFAM" id="SSF51735">
    <property type="entry name" value="NAD(P)-binding Rossmann-fold domains"/>
    <property type="match status" value="1"/>
</dbReference>
<dbReference type="Pfam" id="PF19304">
    <property type="entry name" value="PGDH_inter"/>
    <property type="match status" value="1"/>
</dbReference>
<dbReference type="CDD" id="cd12173">
    <property type="entry name" value="PGDH_4"/>
    <property type="match status" value="1"/>
</dbReference>
<dbReference type="Gene3D" id="3.40.50.720">
    <property type="entry name" value="NAD(P)-binding Rossmann-like Domain"/>
    <property type="match status" value="2"/>
</dbReference>
<dbReference type="GO" id="GO:0004617">
    <property type="term" value="F:phosphoglycerate dehydrogenase activity"/>
    <property type="evidence" value="ECO:0007669"/>
    <property type="project" value="UniProtKB-UniRule"/>
</dbReference>
<dbReference type="FunFam" id="3.30.70.260:FF:000008">
    <property type="entry name" value="D-3-phosphoglycerate dehydrogenase, chloroplastic"/>
    <property type="match status" value="1"/>
</dbReference>
<comment type="similarity">
    <text evidence="3 11">Belongs to the D-isomer specific 2-hydroxyacid dehydrogenase family.</text>
</comment>
<keyword evidence="6 11" id="KW-0560">Oxidoreductase</keyword>
<dbReference type="PROSITE" id="PS00065">
    <property type="entry name" value="D_2_HYDROXYACID_DH_1"/>
    <property type="match status" value="1"/>
</dbReference>
<dbReference type="Pfam" id="PF01842">
    <property type="entry name" value="ACT"/>
    <property type="match status" value="1"/>
</dbReference>
<dbReference type="OrthoDB" id="9805416at2"/>
<keyword evidence="8 11" id="KW-0718">Serine biosynthesis</keyword>
<dbReference type="EC" id="1.1.1.95" evidence="11"/>
<comment type="pathway">
    <text evidence="2 11">Amino-acid biosynthesis; L-serine biosynthesis; L-serine from 3-phospho-D-glycerate: step 1/3.</text>
</comment>
<comment type="caution">
    <text evidence="13">The sequence shown here is derived from an EMBL/GenBank/DDBJ whole genome shotgun (WGS) entry which is preliminary data.</text>
</comment>
<evidence type="ECO:0000256" key="9">
    <source>
        <dbReference type="ARBA" id="ARBA00048126"/>
    </source>
</evidence>
<evidence type="ECO:0000256" key="4">
    <source>
        <dbReference type="ARBA" id="ARBA00021582"/>
    </source>
</evidence>
<dbReference type="PANTHER" id="PTHR42789:SF1">
    <property type="entry name" value="D-ISOMER SPECIFIC 2-HYDROXYACID DEHYDROGENASE FAMILY PROTEIN (AFU_ORTHOLOGUE AFUA_6G10090)"/>
    <property type="match status" value="1"/>
</dbReference>
<dbReference type="SUPFAM" id="SSF55021">
    <property type="entry name" value="ACT-like"/>
    <property type="match status" value="1"/>
</dbReference>
<dbReference type="NCBIfam" id="TIGR01327">
    <property type="entry name" value="PGDH"/>
    <property type="match status" value="1"/>
</dbReference>
<dbReference type="InterPro" id="IPR002912">
    <property type="entry name" value="ACT_dom"/>
</dbReference>
<accession>A0A0U9I8B5</accession>
<dbReference type="Gene3D" id="3.30.1330.90">
    <property type="entry name" value="D-3-phosphoglycerate dehydrogenase, domain 3"/>
    <property type="match status" value="1"/>
</dbReference>
<evidence type="ECO:0000256" key="2">
    <source>
        <dbReference type="ARBA" id="ARBA00005216"/>
    </source>
</evidence>
<evidence type="ECO:0000256" key="1">
    <source>
        <dbReference type="ARBA" id="ARBA00003800"/>
    </source>
</evidence>
<dbReference type="PANTHER" id="PTHR42789">
    <property type="entry name" value="D-ISOMER SPECIFIC 2-HYDROXYACID DEHYDROGENASE FAMILY PROTEIN (AFU_ORTHOLOGUE AFUA_6G10090)"/>
    <property type="match status" value="1"/>
</dbReference>
<evidence type="ECO:0000256" key="3">
    <source>
        <dbReference type="ARBA" id="ARBA00005854"/>
    </source>
</evidence>
<evidence type="ECO:0000256" key="5">
    <source>
        <dbReference type="ARBA" id="ARBA00022605"/>
    </source>
</evidence>
<dbReference type="InterPro" id="IPR050857">
    <property type="entry name" value="D-2-hydroxyacid_DH"/>
</dbReference>
<proteinExistence type="inferred from homology"/>
<evidence type="ECO:0000259" key="12">
    <source>
        <dbReference type="PROSITE" id="PS51671"/>
    </source>
</evidence>
<comment type="catalytic activity">
    <reaction evidence="10 11">
        <text>(2R)-3-phosphoglycerate + NAD(+) = 3-phosphooxypyruvate + NADH + H(+)</text>
        <dbReference type="Rhea" id="RHEA:12641"/>
        <dbReference type="ChEBI" id="CHEBI:15378"/>
        <dbReference type="ChEBI" id="CHEBI:18110"/>
        <dbReference type="ChEBI" id="CHEBI:57540"/>
        <dbReference type="ChEBI" id="CHEBI:57945"/>
        <dbReference type="ChEBI" id="CHEBI:58272"/>
        <dbReference type="EC" id="1.1.1.95"/>
    </reaction>
</comment>
<comment type="function">
    <text evidence="1">Catalyzes the reversible oxidation of 3-phospho-D-glycerate to 3-phosphonooxypyruvate, the first step of the phosphorylated L-serine biosynthesis pathway. Also catalyzes the reversible oxidation of 2-hydroxyglutarate to 2-oxoglutarate.</text>
</comment>
<comment type="catalytic activity">
    <reaction evidence="9">
        <text>(R)-2-hydroxyglutarate + NAD(+) = 2-oxoglutarate + NADH + H(+)</text>
        <dbReference type="Rhea" id="RHEA:49612"/>
        <dbReference type="ChEBI" id="CHEBI:15378"/>
        <dbReference type="ChEBI" id="CHEBI:15801"/>
        <dbReference type="ChEBI" id="CHEBI:16810"/>
        <dbReference type="ChEBI" id="CHEBI:57540"/>
        <dbReference type="ChEBI" id="CHEBI:57945"/>
        <dbReference type="EC" id="1.1.1.399"/>
    </reaction>
</comment>
<dbReference type="GO" id="GO:0051287">
    <property type="term" value="F:NAD binding"/>
    <property type="evidence" value="ECO:0007669"/>
    <property type="project" value="UniProtKB-UniRule"/>
</dbReference>
<evidence type="ECO:0000256" key="8">
    <source>
        <dbReference type="ARBA" id="ARBA00023299"/>
    </source>
</evidence>
<dbReference type="CDD" id="cd04902">
    <property type="entry name" value="ACT_3PGDH-xct"/>
    <property type="match status" value="1"/>
</dbReference>
<dbReference type="FunFam" id="3.40.50.720:FF:000021">
    <property type="entry name" value="D-3-phosphoglycerate dehydrogenase"/>
    <property type="match status" value="1"/>
</dbReference>
<sequence>MKVLVSDSISPKGVEILKKAGLQVDVKTGLKPEELKAIIGEYDALIIRSATKVTAEIIEAADKLKVIGRAGTGVDNVDKVAATKKGIVVMNTPGGNTITTAEHAIAMLFALARRIPQAVASTKAGKWEKKKFMGVELYNKTLGIIGLGRIGSEVAKRMQCMGMNVLAFDPFLSDERAEELGIKKVDLDSLLAESDFITVHTPLTPETKYLINKDTIAKMKDGVYIINCARGGIVNEKDLYEAIKSGKVAGAALDVFEKEPPEEGYPLIADERVICTPHLGASTLEAQENVAVAIAEQIIDYLINGTIRNAVNFPSIPFDQVPLIRPYLVLLERMGSFASQIFTKSIKQIQIEYLGEISSVNTQALTAAALKGILDPILGEPVNYVNAPFIAKERGIEVREIKGKEAGDYQSLVKIILIGKDDRAIIAGTLLSRRDPRIVQINDVSMEIIPEGNMIFMRNWDRPGVIGNIGTLLGQNNINIGHMHFGRKEVGGIAFSVISIDAPLTEEIIETIKKLPNILEVKPVYISNN</sequence>
<dbReference type="AlphaFoldDB" id="A0A0U9I8B5"/>
<dbReference type="InterPro" id="IPR006140">
    <property type="entry name" value="D-isomer_DH_NAD-bd"/>
</dbReference>
<evidence type="ECO:0000256" key="11">
    <source>
        <dbReference type="RuleBase" id="RU363003"/>
    </source>
</evidence>
<reference evidence="14" key="1">
    <citation type="submission" date="2016-01" db="EMBL/GenBank/DDBJ databases">
        <title>Draft genome sequence of Thermodesulfovibrio aggregans strain TGE-P1.</title>
        <authorList>
            <person name="Sekiguchi Y."/>
            <person name="Ohashi A."/>
            <person name="Matsuura N."/>
            <person name="Tourlousse M.D."/>
        </authorList>
    </citation>
    <scope>NUCLEOTIDE SEQUENCE [LARGE SCALE GENOMIC DNA]</scope>
    <source>
        <strain evidence="14">TGE-P1</strain>
    </source>
</reference>
<dbReference type="Gene3D" id="3.30.70.260">
    <property type="match status" value="1"/>
</dbReference>
<evidence type="ECO:0000256" key="6">
    <source>
        <dbReference type="ARBA" id="ARBA00023002"/>
    </source>
</evidence>
<keyword evidence="14" id="KW-1185">Reference proteome</keyword>
<keyword evidence="5 11" id="KW-0028">Amino-acid biosynthesis</keyword>
<dbReference type="FunFam" id="3.30.1330.90:FF:000003">
    <property type="entry name" value="D-3-phosphoglycerate dehydrogenase"/>
    <property type="match status" value="1"/>
</dbReference>
<organism evidence="13 14">
    <name type="scientific">Thermodesulfovibrio aggregans</name>
    <dbReference type="NCBI Taxonomy" id="86166"/>
    <lineage>
        <taxon>Bacteria</taxon>
        <taxon>Pseudomonadati</taxon>
        <taxon>Nitrospirota</taxon>
        <taxon>Thermodesulfovibrionia</taxon>
        <taxon>Thermodesulfovibrionales</taxon>
        <taxon>Thermodesulfovibrionaceae</taxon>
        <taxon>Thermodesulfovibrio</taxon>
    </lineage>
</organism>
<dbReference type="SUPFAM" id="SSF143548">
    <property type="entry name" value="Serine metabolism enzymes domain"/>
    <property type="match status" value="1"/>
</dbReference>
<name>A0A0U9I8B5_9BACT</name>
<keyword evidence="7 11" id="KW-0520">NAD</keyword>
<protein>
    <recommendedName>
        <fullName evidence="4 11">D-3-phosphoglycerate dehydrogenase</fullName>
        <ecNumber evidence="11">1.1.1.95</ecNumber>
    </recommendedName>
</protein>
<dbReference type="PROSITE" id="PS51671">
    <property type="entry name" value="ACT"/>
    <property type="match status" value="1"/>
</dbReference>
<dbReference type="InterPro" id="IPR006139">
    <property type="entry name" value="D-isomer_2_OHA_DH_cat_dom"/>
</dbReference>
<evidence type="ECO:0000256" key="7">
    <source>
        <dbReference type="ARBA" id="ARBA00023027"/>
    </source>
</evidence>
<feature type="domain" description="ACT" evidence="12">
    <location>
        <begin position="454"/>
        <end position="526"/>
    </location>
</feature>
<dbReference type="GO" id="GO:0006564">
    <property type="term" value="P:L-serine biosynthetic process"/>
    <property type="evidence" value="ECO:0007669"/>
    <property type="project" value="UniProtKB-UniRule"/>
</dbReference>
<dbReference type="Proteomes" id="UP000054976">
    <property type="component" value="Unassembled WGS sequence"/>
</dbReference>
<dbReference type="SUPFAM" id="SSF52283">
    <property type="entry name" value="Formate/glycerate dehydrogenase catalytic domain-like"/>
    <property type="match status" value="1"/>
</dbReference>
<dbReference type="InterPro" id="IPR036291">
    <property type="entry name" value="NAD(P)-bd_dom_sf"/>
</dbReference>
<dbReference type="InterPro" id="IPR029753">
    <property type="entry name" value="D-isomer_DH_CS"/>
</dbReference>
<dbReference type="InterPro" id="IPR029009">
    <property type="entry name" value="ASB_dom_sf"/>
</dbReference>
<dbReference type="InterPro" id="IPR029752">
    <property type="entry name" value="D-isomer_DH_CS1"/>
</dbReference>
<dbReference type="Pfam" id="PF02826">
    <property type="entry name" value="2-Hacid_dh_C"/>
    <property type="match status" value="1"/>
</dbReference>
<gene>
    <name evidence="13" type="ORF">TAGGR_191</name>
</gene>